<keyword evidence="1 3" id="KW-0378">Hydrolase</keyword>
<dbReference type="CDD" id="cd02696">
    <property type="entry name" value="MurNAc-LAA"/>
    <property type="match status" value="1"/>
</dbReference>
<dbReference type="GO" id="GO:0030288">
    <property type="term" value="C:outer membrane-bounded periplasmic space"/>
    <property type="evidence" value="ECO:0007669"/>
    <property type="project" value="TreeGrafter"/>
</dbReference>
<name>F6DLP3_DESRL</name>
<dbReference type="Proteomes" id="UP000009234">
    <property type="component" value="Chromosome"/>
</dbReference>
<feature type="domain" description="MurNAc-LAA" evidence="2">
    <location>
        <begin position="71"/>
        <end position="183"/>
    </location>
</feature>
<reference evidence="3 4" key="2">
    <citation type="journal article" date="2012" name="Stand. Genomic Sci.">
        <title>Complete genome sequence of the sulfate-reducing firmicute Desulfotomaculum ruminis type strain (DL(T)).</title>
        <authorList>
            <person name="Spring S."/>
            <person name="Visser M."/>
            <person name="Lu M."/>
            <person name="Copeland A."/>
            <person name="Lapidus A."/>
            <person name="Lucas S."/>
            <person name="Cheng J.F."/>
            <person name="Han C."/>
            <person name="Tapia R."/>
            <person name="Goodwin L.A."/>
            <person name="Pitluck S."/>
            <person name="Ivanova N."/>
            <person name="Land M."/>
            <person name="Hauser L."/>
            <person name="Larimer F."/>
            <person name="Rohde M."/>
            <person name="Goker M."/>
            <person name="Detter J.C."/>
            <person name="Kyrpides N.C."/>
            <person name="Woyke T."/>
            <person name="Schaap P.J."/>
            <person name="Plugge C.M."/>
            <person name="Muyzer G."/>
            <person name="Kuever J."/>
            <person name="Pereira I.A."/>
            <person name="Parshina S.N."/>
            <person name="Bernier-Latmani R."/>
            <person name="Stams A.J."/>
            <person name="Klenk H.P."/>
        </authorList>
    </citation>
    <scope>NUCLEOTIDE SEQUENCE [LARGE SCALE GENOMIC DNA]</scope>
    <source>
        <strain evidence="4">ATCC 23193 / DSM 2154 / NCIB 8452 / DL</strain>
    </source>
</reference>
<evidence type="ECO:0000313" key="3">
    <source>
        <dbReference type="EMBL" id="AEG61685.1"/>
    </source>
</evidence>
<dbReference type="RefSeq" id="WP_013843431.1">
    <property type="nucleotide sequence ID" value="NC_015589.1"/>
</dbReference>
<dbReference type="InterPro" id="IPR002508">
    <property type="entry name" value="MurNAc-LAA_cat"/>
</dbReference>
<dbReference type="InterPro" id="IPR050695">
    <property type="entry name" value="N-acetylmuramoyl_amidase_3"/>
</dbReference>
<accession>F6DLP3</accession>
<dbReference type="eggNOG" id="COG0860">
    <property type="taxonomic scope" value="Bacteria"/>
</dbReference>
<dbReference type="GO" id="GO:0009253">
    <property type="term" value="P:peptidoglycan catabolic process"/>
    <property type="evidence" value="ECO:0007669"/>
    <property type="project" value="InterPro"/>
</dbReference>
<dbReference type="GO" id="GO:0008745">
    <property type="term" value="F:N-acetylmuramoyl-L-alanine amidase activity"/>
    <property type="evidence" value="ECO:0007669"/>
    <property type="project" value="InterPro"/>
</dbReference>
<keyword evidence="4" id="KW-1185">Reference proteome</keyword>
<dbReference type="PANTHER" id="PTHR30404">
    <property type="entry name" value="N-ACETYLMURAMOYL-L-ALANINE AMIDASE"/>
    <property type="match status" value="1"/>
</dbReference>
<dbReference type="KEGG" id="dru:Desru_3482"/>
<dbReference type="STRING" id="696281.Desru_3482"/>
<proteinExistence type="predicted"/>
<dbReference type="AlphaFoldDB" id="F6DLP3"/>
<dbReference type="SMART" id="SM00646">
    <property type="entry name" value="Ami_3"/>
    <property type="match status" value="1"/>
</dbReference>
<gene>
    <name evidence="3" type="ordered locus">Desru_3482</name>
</gene>
<protein>
    <submittedName>
        <fullName evidence="3">Cell wall hydrolase/autolysin</fullName>
    </submittedName>
</protein>
<organism evidence="3 4">
    <name type="scientific">Desulforamulus ruminis (strain ATCC 23193 / DSM 2154 / NCIMB 8452 / DL)</name>
    <name type="common">Desulfotomaculum ruminis</name>
    <dbReference type="NCBI Taxonomy" id="696281"/>
    <lineage>
        <taxon>Bacteria</taxon>
        <taxon>Bacillati</taxon>
        <taxon>Bacillota</taxon>
        <taxon>Clostridia</taxon>
        <taxon>Eubacteriales</taxon>
        <taxon>Peptococcaceae</taxon>
        <taxon>Desulforamulus</taxon>
    </lineage>
</organism>
<evidence type="ECO:0000259" key="2">
    <source>
        <dbReference type="SMART" id="SM00646"/>
    </source>
</evidence>
<dbReference type="SUPFAM" id="SSF53187">
    <property type="entry name" value="Zn-dependent exopeptidases"/>
    <property type="match status" value="1"/>
</dbReference>
<dbReference type="Pfam" id="PF01520">
    <property type="entry name" value="Amidase_3"/>
    <property type="match status" value="1"/>
</dbReference>
<evidence type="ECO:0000313" key="4">
    <source>
        <dbReference type="Proteomes" id="UP000009234"/>
    </source>
</evidence>
<evidence type="ECO:0000256" key="1">
    <source>
        <dbReference type="ARBA" id="ARBA00022801"/>
    </source>
</evidence>
<reference evidence="4" key="1">
    <citation type="submission" date="2011-05" db="EMBL/GenBank/DDBJ databases">
        <title>Complete sequence of Desulfotomaculum ruminis DSM 2154.</title>
        <authorList>
            <person name="Lucas S."/>
            <person name="Copeland A."/>
            <person name="Lapidus A."/>
            <person name="Cheng J.-F."/>
            <person name="Goodwin L."/>
            <person name="Pitluck S."/>
            <person name="Lu M."/>
            <person name="Detter J.C."/>
            <person name="Han C."/>
            <person name="Tapia R."/>
            <person name="Land M."/>
            <person name="Hauser L."/>
            <person name="Kyrpides N."/>
            <person name="Ivanova N."/>
            <person name="Mikhailova N."/>
            <person name="Pagani I."/>
            <person name="Stams A.J.M."/>
            <person name="Plugge C.M."/>
            <person name="Muyzer G."/>
            <person name="Kuever J."/>
            <person name="Parshina S.N."/>
            <person name="Ivanova A.E."/>
            <person name="Nazina T.N."/>
            <person name="Brambilla E."/>
            <person name="Spring S."/>
            <person name="Klenk H.-P."/>
            <person name="Woyke T."/>
        </authorList>
    </citation>
    <scope>NUCLEOTIDE SEQUENCE [LARGE SCALE GENOMIC DNA]</scope>
    <source>
        <strain evidence="4">ATCC 23193 / DSM 2154 / NCIB 8452 / DL</strain>
    </source>
</reference>
<dbReference type="Gene3D" id="3.40.630.40">
    <property type="entry name" value="Zn-dependent exopeptidases"/>
    <property type="match status" value="1"/>
</dbReference>
<dbReference type="PANTHER" id="PTHR30404:SF0">
    <property type="entry name" value="N-ACETYLMURAMOYL-L-ALANINE AMIDASE AMIC"/>
    <property type="match status" value="1"/>
</dbReference>
<sequence>MKNKKIIVLDPGHGGQDPGAVANGLVEKFIVWELAQRVKEKLAGRNAEIIIVQPSLSNPKSTARDELYKPPQEANRLKADFYLSLHVNAGGGEGFESFVHPAAKNKPADALRNRLHSQIMQYLARHKVKDRGCKYADFAVLRLTHMPAVLLECLFMDHTGDAQLLKNHDFLDGLANEIAYGLMVTLSLEGEA</sequence>
<dbReference type="HOGENOM" id="CLU_014322_9_5_9"/>
<dbReference type="EMBL" id="CP002780">
    <property type="protein sequence ID" value="AEG61685.1"/>
    <property type="molecule type" value="Genomic_DNA"/>
</dbReference>